<sequence>MGFFKTLLSAGPALNRLAKTCDECLNCIEHYRLTNNFDEIIKAAWLYTYGIQNSLEKWNFNPFSAKIFIPNHQNLGRIPINQAVFIILGYISKEAKEWGREELITEIIEMGSAYFKYDYLCSMELKNRLKP</sequence>
<gene>
    <name evidence="1" type="ORF">HMPREF9302_08960</name>
</gene>
<evidence type="ECO:0000313" key="2">
    <source>
        <dbReference type="Proteomes" id="UP000029614"/>
    </source>
</evidence>
<proteinExistence type="predicted"/>
<organism evidence="1 2">
    <name type="scientific">Prevotella amnii DNF00058</name>
    <dbReference type="NCBI Taxonomy" id="1401066"/>
    <lineage>
        <taxon>Bacteria</taxon>
        <taxon>Pseudomonadati</taxon>
        <taxon>Bacteroidota</taxon>
        <taxon>Bacteroidia</taxon>
        <taxon>Bacteroidales</taxon>
        <taxon>Prevotellaceae</taxon>
        <taxon>Prevotella</taxon>
    </lineage>
</organism>
<dbReference type="RefSeq" id="WP_019036779.1">
    <property type="nucleotide sequence ID" value="NZ_JRNU01000054.1"/>
</dbReference>
<keyword evidence="2" id="KW-1185">Reference proteome</keyword>
<dbReference type="Proteomes" id="UP000029614">
    <property type="component" value="Unassembled WGS sequence"/>
</dbReference>
<dbReference type="AlphaFoldDB" id="A0A096AWB1"/>
<reference evidence="1 2" key="1">
    <citation type="submission" date="2014-07" db="EMBL/GenBank/DDBJ databases">
        <authorList>
            <person name="McCorrison J."/>
            <person name="Sanka R."/>
            <person name="Torralba M."/>
            <person name="Gillis M."/>
            <person name="Haft D.H."/>
            <person name="Methe B."/>
            <person name="Sutton G."/>
            <person name="Nelson K.E."/>
        </authorList>
    </citation>
    <scope>NUCLEOTIDE SEQUENCE [LARGE SCALE GENOMIC DNA]</scope>
    <source>
        <strain evidence="1 2">DNF00058</strain>
    </source>
</reference>
<comment type="caution">
    <text evidence="1">The sequence shown here is derived from an EMBL/GenBank/DDBJ whole genome shotgun (WGS) entry which is preliminary data.</text>
</comment>
<dbReference type="EMBL" id="JRNU01000054">
    <property type="protein sequence ID" value="KGF51026.1"/>
    <property type="molecule type" value="Genomic_DNA"/>
</dbReference>
<name>A0A096AWB1_9BACT</name>
<protein>
    <submittedName>
        <fullName evidence="1">Uncharacterized protein</fullName>
    </submittedName>
</protein>
<evidence type="ECO:0000313" key="1">
    <source>
        <dbReference type="EMBL" id="KGF51026.1"/>
    </source>
</evidence>
<accession>A0A096AWB1</accession>